<evidence type="ECO:0000256" key="1">
    <source>
        <dbReference type="ARBA" id="ARBA00022741"/>
    </source>
</evidence>
<dbReference type="SMART" id="SM00382">
    <property type="entry name" value="AAA"/>
    <property type="match status" value="1"/>
</dbReference>
<dbReference type="EMBL" id="JAPMKX010000001">
    <property type="protein sequence ID" value="MCX7537061.1"/>
    <property type="molecule type" value="Genomic_DNA"/>
</dbReference>
<evidence type="ECO:0000313" key="4">
    <source>
        <dbReference type="EMBL" id="MCX7537061.1"/>
    </source>
</evidence>
<name>A0A9Q4CAF3_9CORY</name>
<evidence type="ECO:0000259" key="3">
    <source>
        <dbReference type="PROSITE" id="PS50893"/>
    </source>
</evidence>
<accession>A0A9Q4CAF3</accession>
<dbReference type="GO" id="GO:0005524">
    <property type="term" value="F:ATP binding"/>
    <property type="evidence" value="ECO:0007669"/>
    <property type="project" value="UniProtKB-KW"/>
</dbReference>
<evidence type="ECO:0000313" key="5">
    <source>
        <dbReference type="Proteomes" id="UP001070238"/>
    </source>
</evidence>
<dbReference type="CDD" id="cd03230">
    <property type="entry name" value="ABC_DR_subfamily_A"/>
    <property type="match status" value="1"/>
</dbReference>
<dbReference type="InterPro" id="IPR017871">
    <property type="entry name" value="ABC_transporter-like_CS"/>
</dbReference>
<dbReference type="SUPFAM" id="SSF52540">
    <property type="entry name" value="P-loop containing nucleoside triphosphate hydrolases"/>
    <property type="match status" value="1"/>
</dbReference>
<proteinExistence type="predicted"/>
<comment type="caution">
    <text evidence="4">The sequence shown here is derived from an EMBL/GenBank/DDBJ whole genome shotgun (WGS) entry which is preliminary data.</text>
</comment>
<dbReference type="InterPro" id="IPR003593">
    <property type="entry name" value="AAA+_ATPase"/>
</dbReference>
<dbReference type="Pfam" id="PF00005">
    <property type="entry name" value="ABC_tran"/>
    <property type="match status" value="1"/>
</dbReference>
<gene>
    <name evidence="4" type="ORF">OS123_00670</name>
</gene>
<evidence type="ECO:0000256" key="2">
    <source>
        <dbReference type="ARBA" id="ARBA00022840"/>
    </source>
</evidence>
<organism evidence="4 5">
    <name type="scientific">Corynebacterium antarcticum</name>
    <dbReference type="NCBI Taxonomy" id="2800405"/>
    <lineage>
        <taxon>Bacteria</taxon>
        <taxon>Bacillati</taxon>
        <taxon>Actinomycetota</taxon>
        <taxon>Actinomycetes</taxon>
        <taxon>Mycobacteriales</taxon>
        <taxon>Corynebacteriaceae</taxon>
        <taxon>Corynebacterium</taxon>
    </lineage>
</organism>
<dbReference type="Proteomes" id="UP001070238">
    <property type="component" value="Unassembled WGS sequence"/>
</dbReference>
<dbReference type="InterPro" id="IPR027417">
    <property type="entry name" value="P-loop_NTPase"/>
</dbReference>
<dbReference type="InterPro" id="IPR003439">
    <property type="entry name" value="ABC_transporter-like_ATP-bd"/>
</dbReference>
<dbReference type="PROSITE" id="PS50893">
    <property type="entry name" value="ABC_TRANSPORTER_2"/>
    <property type="match status" value="1"/>
</dbReference>
<reference evidence="4" key="1">
    <citation type="submission" date="2022-11" db="EMBL/GenBank/DDBJ databases">
        <title>Corynebacterium sp. isolated from Penguins.</title>
        <authorList>
            <person name="Sedlar K."/>
            <person name="Svec P."/>
        </authorList>
    </citation>
    <scope>NUCLEOTIDE SEQUENCE</scope>
    <source>
        <strain evidence="4">P5875</strain>
    </source>
</reference>
<sequence>MSHVITATGLTVSRGPNRHRRTIIGPLSFTVPPGCISGVVGPSGAGKTTLIRAITGLQPHQGELVVLGRRAGHPANRGRIGYDPQEAAVHPGLSAREHCRYYGTLGHDSVPSREVIDELLEVLGLAEVAEVRTDGLSGGQRKRVSLACALISRAKLLVIDEPTVGLDPLTREHLWNHFRSLAAEGVTFLLSSHVLEEADRCDRVLMLRQGELIADETPTELRHRTGCPDLESAFLKLVRECSGSSGEGWKR</sequence>
<dbReference type="AlphaFoldDB" id="A0A9Q4CAF3"/>
<feature type="domain" description="ABC transporter" evidence="3">
    <location>
        <begin position="5"/>
        <end position="234"/>
    </location>
</feature>
<dbReference type="GO" id="GO:0016887">
    <property type="term" value="F:ATP hydrolysis activity"/>
    <property type="evidence" value="ECO:0007669"/>
    <property type="project" value="InterPro"/>
</dbReference>
<dbReference type="Gene3D" id="3.40.50.300">
    <property type="entry name" value="P-loop containing nucleotide triphosphate hydrolases"/>
    <property type="match status" value="1"/>
</dbReference>
<dbReference type="RefSeq" id="WP_267168904.1">
    <property type="nucleotide sequence ID" value="NZ_JAPMKX010000001.1"/>
</dbReference>
<keyword evidence="2 4" id="KW-0067">ATP-binding</keyword>
<dbReference type="PROSITE" id="PS00211">
    <property type="entry name" value="ABC_TRANSPORTER_1"/>
    <property type="match status" value="1"/>
</dbReference>
<dbReference type="PANTHER" id="PTHR43038:SF3">
    <property type="entry name" value="ABC TRANSPORTER G FAMILY MEMBER 20 ISOFORM X1"/>
    <property type="match status" value="1"/>
</dbReference>
<keyword evidence="1" id="KW-0547">Nucleotide-binding</keyword>
<dbReference type="PANTHER" id="PTHR43038">
    <property type="entry name" value="ATP-BINDING CASSETTE, SUB-FAMILY H, MEMBER 1"/>
    <property type="match status" value="1"/>
</dbReference>
<protein>
    <submittedName>
        <fullName evidence="4">ABC transporter ATP-binding protein</fullName>
    </submittedName>
</protein>